<evidence type="ECO:0000313" key="1">
    <source>
        <dbReference type="EMBL" id="KAJ3645206.1"/>
    </source>
</evidence>
<dbReference type="Proteomes" id="UP001168821">
    <property type="component" value="Unassembled WGS sequence"/>
</dbReference>
<dbReference type="AlphaFoldDB" id="A0AA38HYJ1"/>
<name>A0AA38HYJ1_9CUCU</name>
<reference evidence="1" key="1">
    <citation type="journal article" date="2023" name="G3 (Bethesda)">
        <title>Whole genome assemblies of Zophobas morio and Tenebrio molitor.</title>
        <authorList>
            <person name="Kaur S."/>
            <person name="Stinson S.A."/>
            <person name="diCenzo G.C."/>
        </authorList>
    </citation>
    <scope>NUCLEOTIDE SEQUENCE</scope>
    <source>
        <strain evidence="1">QUZm001</strain>
    </source>
</reference>
<accession>A0AA38HYJ1</accession>
<proteinExistence type="predicted"/>
<gene>
    <name evidence="1" type="ORF">Zmor_022885</name>
</gene>
<organism evidence="1 2">
    <name type="scientific">Zophobas morio</name>
    <dbReference type="NCBI Taxonomy" id="2755281"/>
    <lineage>
        <taxon>Eukaryota</taxon>
        <taxon>Metazoa</taxon>
        <taxon>Ecdysozoa</taxon>
        <taxon>Arthropoda</taxon>
        <taxon>Hexapoda</taxon>
        <taxon>Insecta</taxon>
        <taxon>Pterygota</taxon>
        <taxon>Neoptera</taxon>
        <taxon>Endopterygota</taxon>
        <taxon>Coleoptera</taxon>
        <taxon>Polyphaga</taxon>
        <taxon>Cucujiformia</taxon>
        <taxon>Tenebrionidae</taxon>
        <taxon>Zophobas</taxon>
    </lineage>
</organism>
<protein>
    <submittedName>
        <fullName evidence="1">Uncharacterized protein</fullName>
    </submittedName>
</protein>
<comment type="caution">
    <text evidence="1">The sequence shown here is derived from an EMBL/GenBank/DDBJ whole genome shotgun (WGS) entry which is preliminary data.</text>
</comment>
<dbReference type="EMBL" id="JALNTZ010000007">
    <property type="protein sequence ID" value="KAJ3645206.1"/>
    <property type="molecule type" value="Genomic_DNA"/>
</dbReference>
<keyword evidence="2" id="KW-1185">Reference proteome</keyword>
<evidence type="ECO:0000313" key="2">
    <source>
        <dbReference type="Proteomes" id="UP001168821"/>
    </source>
</evidence>
<sequence>MCVVGRMHQQESYGPALFAFGSRLSEVAVLSSRWLSAVGGGNNLLPSKIKGTSAGARVEIDGGREGLRRNVDENWIVVFFELMLCIFWKERMNRKICYC</sequence>